<reference evidence="1 2" key="1">
    <citation type="submission" date="2019-05" db="EMBL/GenBank/DDBJ databases">
        <title>Another draft genome of Portunus trituberculatus and its Hox gene families provides insights of decapod evolution.</title>
        <authorList>
            <person name="Jeong J.-H."/>
            <person name="Song I."/>
            <person name="Kim S."/>
            <person name="Choi T."/>
            <person name="Kim D."/>
            <person name="Ryu S."/>
            <person name="Kim W."/>
        </authorList>
    </citation>
    <scope>NUCLEOTIDE SEQUENCE [LARGE SCALE GENOMIC DNA]</scope>
    <source>
        <tissue evidence="1">Muscle</tissue>
    </source>
</reference>
<evidence type="ECO:0000313" key="2">
    <source>
        <dbReference type="Proteomes" id="UP000324222"/>
    </source>
</evidence>
<protein>
    <submittedName>
        <fullName evidence="1">Uncharacterized protein</fullName>
    </submittedName>
</protein>
<gene>
    <name evidence="1" type="ORF">E2C01_072680</name>
</gene>
<dbReference type="EMBL" id="VSRR010047831">
    <property type="protein sequence ID" value="MPC78198.1"/>
    <property type="molecule type" value="Genomic_DNA"/>
</dbReference>
<organism evidence="1 2">
    <name type="scientific">Portunus trituberculatus</name>
    <name type="common">Swimming crab</name>
    <name type="synonym">Neptunus trituberculatus</name>
    <dbReference type="NCBI Taxonomy" id="210409"/>
    <lineage>
        <taxon>Eukaryota</taxon>
        <taxon>Metazoa</taxon>
        <taxon>Ecdysozoa</taxon>
        <taxon>Arthropoda</taxon>
        <taxon>Crustacea</taxon>
        <taxon>Multicrustacea</taxon>
        <taxon>Malacostraca</taxon>
        <taxon>Eumalacostraca</taxon>
        <taxon>Eucarida</taxon>
        <taxon>Decapoda</taxon>
        <taxon>Pleocyemata</taxon>
        <taxon>Brachyura</taxon>
        <taxon>Eubrachyura</taxon>
        <taxon>Portunoidea</taxon>
        <taxon>Portunidae</taxon>
        <taxon>Portuninae</taxon>
        <taxon>Portunus</taxon>
    </lineage>
</organism>
<comment type="caution">
    <text evidence="1">The sequence shown here is derived from an EMBL/GenBank/DDBJ whole genome shotgun (WGS) entry which is preliminary data.</text>
</comment>
<keyword evidence="2" id="KW-1185">Reference proteome</keyword>
<dbReference type="AlphaFoldDB" id="A0A5B7IBD2"/>
<dbReference type="Proteomes" id="UP000324222">
    <property type="component" value="Unassembled WGS sequence"/>
</dbReference>
<sequence length="77" mass="8580">MTARLGLLEVPAISALLPMLLYLRRVGRVYSAIHKIYKIVDKICIGAKFVCKSILGMILSMNNLGRGRGLGKKRCEF</sequence>
<accession>A0A5B7IBD2</accession>
<name>A0A5B7IBD2_PORTR</name>
<proteinExistence type="predicted"/>
<evidence type="ECO:0000313" key="1">
    <source>
        <dbReference type="EMBL" id="MPC78198.1"/>
    </source>
</evidence>